<evidence type="ECO:0008006" key="3">
    <source>
        <dbReference type="Google" id="ProtNLM"/>
    </source>
</evidence>
<dbReference type="GO" id="GO:0006313">
    <property type="term" value="P:DNA transposition"/>
    <property type="evidence" value="ECO:0007669"/>
    <property type="project" value="InterPro"/>
</dbReference>
<dbReference type="PANTHER" id="PTHR33215">
    <property type="entry name" value="PROTEIN DISTAL ANTENNA"/>
    <property type="match status" value="1"/>
</dbReference>
<feature type="coiled-coil region" evidence="1">
    <location>
        <begin position="64"/>
        <end position="91"/>
    </location>
</feature>
<accession>A0A0F9BY63</accession>
<keyword evidence="1" id="KW-0175">Coiled coil</keyword>
<dbReference type="AlphaFoldDB" id="A0A0F9BY63"/>
<comment type="caution">
    <text evidence="2">The sequence shown here is derived from an EMBL/GenBank/DDBJ whole genome shotgun (WGS) entry which is preliminary data.</text>
</comment>
<dbReference type="GO" id="GO:0004803">
    <property type="term" value="F:transposase activity"/>
    <property type="evidence" value="ECO:0007669"/>
    <property type="project" value="InterPro"/>
</dbReference>
<dbReference type="GO" id="GO:0003677">
    <property type="term" value="F:DNA binding"/>
    <property type="evidence" value="ECO:0007669"/>
    <property type="project" value="InterPro"/>
</dbReference>
<name>A0A0F9BY63_9ZZZZ</name>
<dbReference type="InterPro" id="IPR051839">
    <property type="entry name" value="RD_transcriptional_regulator"/>
</dbReference>
<sequence length="100" mass="11458">MGVGRGRRTFTKEFKEDAVRLVTDRGVPVAHAALDLGIHENTLHKWINQYKAAPDEAFPGKGRLKPKDEELRRLQRENAVLKEERDILKKALGIFSKPRK</sequence>
<gene>
    <name evidence="2" type="ORF">LCGC14_2390950</name>
</gene>
<dbReference type="InterPro" id="IPR009057">
    <property type="entry name" value="Homeodomain-like_sf"/>
</dbReference>
<dbReference type="PANTHER" id="PTHR33215:SF13">
    <property type="entry name" value="PROTEIN DISTAL ANTENNA"/>
    <property type="match status" value="1"/>
</dbReference>
<organism evidence="2">
    <name type="scientific">marine sediment metagenome</name>
    <dbReference type="NCBI Taxonomy" id="412755"/>
    <lineage>
        <taxon>unclassified sequences</taxon>
        <taxon>metagenomes</taxon>
        <taxon>ecological metagenomes</taxon>
    </lineage>
</organism>
<evidence type="ECO:0000256" key="1">
    <source>
        <dbReference type="SAM" id="Coils"/>
    </source>
</evidence>
<dbReference type="InterPro" id="IPR002514">
    <property type="entry name" value="Transposase_8"/>
</dbReference>
<dbReference type="SUPFAM" id="SSF46689">
    <property type="entry name" value="Homeodomain-like"/>
    <property type="match status" value="1"/>
</dbReference>
<reference evidence="2" key="1">
    <citation type="journal article" date="2015" name="Nature">
        <title>Complex archaea that bridge the gap between prokaryotes and eukaryotes.</title>
        <authorList>
            <person name="Spang A."/>
            <person name="Saw J.H."/>
            <person name="Jorgensen S.L."/>
            <person name="Zaremba-Niedzwiedzka K."/>
            <person name="Martijn J."/>
            <person name="Lind A.E."/>
            <person name="van Eijk R."/>
            <person name="Schleper C."/>
            <person name="Guy L."/>
            <person name="Ettema T.J."/>
        </authorList>
    </citation>
    <scope>NUCLEOTIDE SEQUENCE</scope>
</reference>
<dbReference type="EMBL" id="LAZR01035682">
    <property type="protein sequence ID" value="KKL26865.1"/>
    <property type="molecule type" value="Genomic_DNA"/>
</dbReference>
<dbReference type="Gene3D" id="1.10.10.60">
    <property type="entry name" value="Homeodomain-like"/>
    <property type="match status" value="1"/>
</dbReference>
<evidence type="ECO:0000313" key="2">
    <source>
        <dbReference type="EMBL" id="KKL26865.1"/>
    </source>
</evidence>
<proteinExistence type="predicted"/>
<dbReference type="Pfam" id="PF01527">
    <property type="entry name" value="HTH_Tnp_1"/>
    <property type="match status" value="1"/>
</dbReference>
<protein>
    <recommendedName>
        <fullName evidence="3">Transposase</fullName>
    </recommendedName>
</protein>